<dbReference type="PANTHER" id="PTHR10799">
    <property type="entry name" value="SNF2/RAD54 HELICASE FAMILY"/>
    <property type="match status" value="1"/>
</dbReference>
<dbReference type="Pfam" id="PF00271">
    <property type="entry name" value="Helicase_C"/>
    <property type="match status" value="1"/>
</dbReference>
<dbReference type="InterPro" id="IPR049730">
    <property type="entry name" value="SNF2/RAD54-like_C"/>
</dbReference>
<evidence type="ECO:0008006" key="8">
    <source>
        <dbReference type="Google" id="ProtNLM"/>
    </source>
</evidence>
<gene>
    <name evidence="6" type="ORF">CG710_010775</name>
</gene>
<dbReference type="AlphaFoldDB" id="A0A371JET0"/>
<dbReference type="SUPFAM" id="SSF52540">
    <property type="entry name" value="P-loop containing nucleoside triphosphate hydrolases"/>
    <property type="match status" value="2"/>
</dbReference>
<keyword evidence="7" id="KW-1185">Reference proteome</keyword>
<proteinExistence type="predicted"/>
<name>A0A371JET0_9FIRM</name>
<dbReference type="Gene3D" id="3.40.50.300">
    <property type="entry name" value="P-loop containing nucleotide triphosphate hydrolases"/>
    <property type="match status" value="1"/>
</dbReference>
<dbReference type="InterPro" id="IPR038718">
    <property type="entry name" value="SNF2-like_sf"/>
</dbReference>
<evidence type="ECO:0000256" key="1">
    <source>
        <dbReference type="ARBA" id="ARBA00022801"/>
    </source>
</evidence>
<accession>A0A371JET0</accession>
<dbReference type="FunFam" id="3.40.50.10810:FF:000054">
    <property type="entry name" value="Helicase, Snf2 family"/>
    <property type="match status" value="1"/>
</dbReference>
<dbReference type="InterPro" id="IPR014001">
    <property type="entry name" value="Helicase_ATP-bd"/>
</dbReference>
<dbReference type="PROSITE" id="PS51192">
    <property type="entry name" value="HELICASE_ATP_BIND_1"/>
    <property type="match status" value="1"/>
</dbReference>
<dbReference type="Gene3D" id="3.40.50.10810">
    <property type="entry name" value="Tandem AAA-ATPase domain"/>
    <property type="match status" value="1"/>
</dbReference>
<dbReference type="PROSITE" id="PS50966">
    <property type="entry name" value="ZF_SWIM"/>
    <property type="match status" value="1"/>
</dbReference>
<keyword evidence="2" id="KW-0863">Zinc-finger</keyword>
<keyword evidence="1" id="KW-0378">Hydrolase</keyword>
<dbReference type="RefSeq" id="WP_094376413.1">
    <property type="nucleotide sequence ID" value="NZ_NOKA02000019.1"/>
</dbReference>
<dbReference type="InterPro" id="IPR001650">
    <property type="entry name" value="Helicase_C-like"/>
</dbReference>
<dbReference type="Pfam" id="PF08455">
    <property type="entry name" value="SNF2_assoc"/>
    <property type="match status" value="1"/>
</dbReference>
<dbReference type="SMART" id="SM00490">
    <property type="entry name" value="HELICc"/>
    <property type="match status" value="1"/>
</dbReference>
<dbReference type="InterPro" id="IPR027417">
    <property type="entry name" value="P-loop_NTPase"/>
</dbReference>
<evidence type="ECO:0000259" key="4">
    <source>
        <dbReference type="PROSITE" id="PS51192"/>
    </source>
</evidence>
<protein>
    <recommendedName>
        <fullName evidence="8">SNF2 family DNA or RNA helicase</fullName>
    </recommendedName>
</protein>
<dbReference type="Proteomes" id="UP000216411">
    <property type="component" value="Unassembled WGS sequence"/>
</dbReference>
<dbReference type="InterPro" id="IPR007527">
    <property type="entry name" value="Znf_SWIM"/>
</dbReference>
<keyword evidence="2" id="KW-0479">Metal-binding</keyword>
<dbReference type="GO" id="GO:0008270">
    <property type="term" value="F:zinc ion binding"/>
    <property type="evidence" value="ECO:0007669"/>
    <property type="project" value="UniProtKB-KW"/>
</dbReference>
<sequence length="1070" mass="123737">MPITNQIIKQYCQSPRTYHNALQLQKSKAVRNLHIEEAYESDFIIAGEVIANKRLYKVKMGVDEDRVASECACSCGQYYWGICEHQAALLLEYVDQLKNGILKRITSKRIKDLIFDIAYKSKKEAFKSKLNGDIQVIPYLKVDYKELKVDFKVGNQKQYVIKNLNEFVENITDEIDFEYGKNLKFVHDKEAFTNDSQQLIDFITEYVDNYHHVAYMSSYHYQTKAIRSIILSSVDLDKFLEMNKERVLTVVIDKQEHLCRIISKNPNIKFYIEKSEKGVEIYRDTSTIIMMGLKHVYEIQDNVIYTSDQKYKKEMEMLLEYTNRGEERKVYLSEEDYHTFCATVLPVISNYSEIEYKEIDFGQYMPPTTEIEVYLDAPENNYVTCTIYGKYGNEKYNVFEKFNPIEVYRDVKTECSAYIIGQKYFAGVTEAKEQEQAFFIKKNDNLLFHFLESGVSDFQEIADVYISDSFKNIKVLPSPKVAIGVSLESGLLELTLDTGEMPLNQLAGLLDSYKRRKKFHRLKNGQFINLEDSSFSTITELADGLSLTAKDLKQSKITLPQNRALYLDKILRESNEDVEYHRDIYFKNLIKNIKAVEDAEFEIPTSLKSILREYQKNGFRWLRTLTAYGFGGILADDMGLGKTLQIIALLLSQKEEAKTPSLIVCPASLIYNWESELEKFSPELKKCIVAGTARERKKLIQEYDQYDVLVTSYDLLKRDVNEYNNILFETEIIDEAQYIKNQSTQASKAVKIITAKVKFALTGTPIENRLSELWSIFDYLMPGLLYSYNHFREEIEIPIVQQNDEVSLKRLHRLISPFILRRLKKDVLKDLPNKLENVIYSKMEGKQLELYQANVALLKESIGKQSEDDFNKNKLQILSELTKLRQLCCDPALYYDSYVGGSAKLETCMDLIENGVNGGHKILLFSQFTTMFEIIVKRLDNLKISYFKLTGQTPKAKRYKMVEEFNQDDTKIFLISLKAGGTGLNLTGADIVIHYDPWWNISAQNQATDRAHRIGQKNVVSVFKLITKNTIEEKILNLQELKRDLADKVISEEGVSSASLDKKDLLELLG</sequence>
<dbReference type="GO" id="GO:0005524">
    <property type="term" value="F:ATP binding"/>
    <property type="evidence" value="ECO:0007669"/>
    <property type="project" value="InterPro"/>
</dbReference>
<dbReference type="PROSITE" id="PS51194">
    <property type="entry name" value="HELICASE_CTER"/>
    <property type="match status" value="1"/>
</dbReference>
<organism evidence="6 7">
    <name type="scientific">Lachnotalea glycerini</name>
    <dbReference type="NCBI Taxonomy" id="1763509"/>
    <lineage>
        <taxon>Bacteria</taxon>
        <taxon>Bacillati</taxon>
        <taxon>Bacillota</taxon>
        <taxon>Clostridia</taxon>
        <taxon>Lachnospirales</taxon>
        <taxon>Lachnospiraceae</taxon>
        <taxon>Lachnotalea</taxon>
    </lineage>
</organism>
<evidence type="ECO:0000259" key="5">
    <source>
        <dbReference type="PROSITE" id="PS51194"/>
    </source>
</evidence>
<evidence type="ECO:0000313" key="6">
    <source>
        <dbReference type="EMBL" id="RDY31260.1"/>
    </source>
</evidence>
<evidence type="ECO:0000256" key="2">
    <source>
        <dbReference type="PROSITE-ProRule" id="PRU00325"/>
    </source>
</evidence>
<dbReference type="InterPro" id="IPR013663">
    <property type="entry name" value="Helicase_SWF/SNF/SWI_bac"/>
</dbReference>
<dbReference type="EMBL" id="NOKA02000019">
    <property type="protein sequence ID" value="RDY31260.1"/>
    <property type="molecule type" value="Genomic_DNA"/>
</dbReference>
<keyword evidence="2" id="KW-0862">Zinc</keyword>
<reference evidence="6 7" key="1">
    <citation type="journal article" date="2017" name="Genome Announc.">
        <title>Draft Genome Sequence of a Sporulating and Motile Strain of Lachnotalea glycerini Isolated from Water in Quebec City, Canada.</title>
        <authorList>
            <person name="Maheux A.F."/>
            <person name="Boudreau D.K."/>
            <person name="Berube E."/>
            <person name="Boissinot M."/>
            <person name="Raymond F."/>
            <person name="Brodeur S."/>
            <person name="Corbeil J."/>
            <person name="Isabel S."/>
            <person name="Omar R.F."/>
            <person name="Bergeron M.G."/>
        </authorList>
    </citation>
    <scope>NUCLEOTIDE SEQUENCE [LARGE SCALE GENOMIC DNA]</scope>
    <source>
        <strain evidence="6 7">CCRI-19302</strain>
    </source>
</reference>
<feature type="domain" description="Helicase C-terminal" evidence="5">
    <location>
        <begin position="904"/>
        <end position="1066"/>
    </location>
</feature>
<comment type="caution">
    <text evidence="6">The sequence shown here is derived from an EMBL/GenBank/DDBJ whole genome shotgun (WGS) entry which is preliminary data.</text>
</comment>
<dbReference type="CDD" id="cd18793">
    <property type="entry name" value="SF2_C_SNF"/>
    <property type="match status" value="1"/>
</dbReference>
<evidence type="ECO:0000259" key="3">
    <source>
        <dbReference type="PROSITE" id="PS50966"/>
    </source>
</evidence>
<feature type="domain" description="SWIM-type" evidence="3">
    <location>
        <begin position="56"/>
        <end position="94"/>
    </location>
</feature>
<feature type="domain" description="Helicase ATP-binding" evidence="4">
    <location>
        <begin position="623"/>
        <end position="783"/>
    </location>
</feature>
<dbReference type="InterPro" id="IPR000330">
    <property type="entry name" value="SNF2_N"/>
</dbReference>
<dbReference type="SMART" id="SM00487">
    <property type="entry name" value="DEXDc"/>
    <property type="match status" value="1"/>
</dbReference>
<dbReference type="OrthoDB" id="9760715at2"/>
<evidence type="ECO:0000313" key="7">
    <source>
        <dbReference type="Proteomes" id="UP000216411"/>
    </source>
</evidence>
<dbReference type="Pfam" id="PF00176">
    <property type="entry name" value="SNF2-rel_dom"/>
    <property type="match status" value="1"/>
</dbReference>
<dbReference type="GO" id="GO:0016787">
    <property type="term" value="F:hydrolase activity"/>
    <property type="evidence" value="ECO:0007669"/>
    <property type="project" value="UniProtKB-KW"/>
</dbReference>
<dbReference type="CDD" id="cd18012">
    <property type="entry name" value="DEXQc_arch_SWI2_SNF2"/>
    <property type="match status" value="1"/>
</dbReference>